<keyword evidence="3" id="KW-0067">ATP-binding</keyword>
<dbReference type="CDD" id="cd13651">
    <property type="entry name" value="PBP2_ThiY"/>
    <property type="match status" value="1"/>
</dbReference>
<evidence type="ECO:0000259" key="2">
    <source>
        <dbReference type="Pfam" id="PF09084"/>
    </source>
</evidence>
<sequence>MKKILATCAMTLLATPVLAQDHMTVMLDWFINPDHGPIILAEELGFFADAGLEVDLVTPADPNDPPRMVAAGNVDLALSYQPELHLNRREGLDVVRVGTLIETPLTCLVVRADGPVQSVADLAGRKVGFSVAGVQEMLLSAMLAHSGLSPEDVEQINIGWSISPALMSGQVDGVIGAFRNFELNQMEMEGHEGRCFYPEAEGVPAYDELIYIARAEGLNRELIARFLHATERAAAYILNDPEAAGQTFFATSAELRNELNTRAWADTWPRFASRPAAVDQGRYARFEAFLLEQGAVKTPIPAADLVRDVTADVTAEVAQ</sequence>
<feature type="chain" id="PRO_5020239446" evidence="1">
    <location>
        <begin position="20"/>
        <end position="319"/>
    </location>
</feature>
<comment type="caution">
    <text evidence="3">The sequence shown here is derived from an EMBL/GenBank/DDBJ whole genome shotgun (WGS) entry which is preliminary data.</text>
</comment>
<dbReference type="GO" id="GO:0009228">
    <property type="term" value="P:thiamine biosynthetic process"/>
    <property type="evidence" value="ECO:0007669"/>
    <property type="project" value="InterPro"/>
</dbReference>
<accession>A0A4V2Z8E3</accession>
<dbReference type="InterPro" id="IPR015168">
    <property type="entry name" value="SsuA/THI5"/>
</dbReference>
<dbReference type="PANTHER" id="PTHR31528:SF3">
    <property type="entry name" value="THIAMINE BIOSYNTHESIS PROTEIN HI_0357-RELATED"/>
    <property type="match status" value="1"/>
</dbReference>
<reference evidence="3 4" key="1">
    <citation type="submission" date="2019-03" db="EMBL/GenBank/DDBJ databases">
        <authorList>
            <person name="Zhang S."/>
        </authorList>
    </citation>
    <scope>NUCLEOTIDE SEQUENCE [LARGE SCALE GENOMIC DNA]</scope>
    <source>
        <strain evidence="3 4">S4J41</strain>
    </source>
</reference>
<evidence type="ECO:0000313" key="3">
    <source>
        <dbReference type="EMBL" id="TDE40036.1"/>
    </source>
</evidence>
<feature type="signal peptide" evidence="1">
    <location>
        <begin position="1"/>
        <end position="19"/>
    </location>
</feature>
<keyword evidence="1" id="KW-0732">Signal</keyword>
<evidence type="ECO:0000256" key="1">
    <source>
        <dbReference type="SAM" id="SignalP"/>
    </source>
</evidence>
<protein>
    <submittedName>
        <fullName evidence="3">ABC transporter ATP-binding protein</fullName>
    </submittedName>
</protein>
<dbReference type="SUPFAM" id="SSF53850">
    <property type="entry name" value="Periplasmic binding protein-like II"/>
    <property type="match status" value="1"/>
</dbReference>
<keyword evidence="4" id="KW-1185">Reference proteome</keyword>
<dbReference type="AlphaFoldDB" id="A0A4V2Z8E3"/>
<dbReference type="Proteomes" id="UP000294662">
    <property type="component" value="Unassembled WGS sequence"/>
</dbReference>
<dbReference type="GO" id="GO:0005524">
    <property type="term" value="F:ATP binding"/>
    <property type="evidence" value="ECO:0007669"/>
    <property type="project" value="UniProtKB-KW"/>
</dbReference>
<keyword evidence="3" id="KW-0547">Nucleotide-binding</keyword>
<feature type="domain" description="SsuA/THI5-like" evidence="2">
    <location>
        <begin position="32"/>
        <end position="244"/>
    </location>
</feature>
<name>A0A4V2Z8E3_9RHOB</name>
<evidence type="ECO:0000313" key="4">
    <source>
        <dbReference type="Proteomes" id="UP000294662"/>
    </source>
</evidence>
<dbReference type="Gene3D" id="3.40.190.10">
    <property type="entry name" value="Periplasmic binding protein-like II"/>
    <property type="match status" value="2"/>
</dbReference>
<dbReference type="InterPro" id="IPR027939">
    <property type="entry name" value="NMT1/THI5"/>
</dbReference>
<dbReference type="PANTHER" id="PTHR31528">
    <property type="entry name" value="4-AMINO-5-HYDROXYMETHYL-2-METHYLPYRIMIDINE PHOSPHATE SYNTHASE THI11-RELATED"/>
    <property type="match status" value="1"/>
</dbReference>
<dbReference type="OrthoDB" id="5348911at2"/>
<organism evidence="3 4">
    <name type="scientific">Antarcticimicrobium sediminis</name>
    <dbReference type="NCBI Taxonomy" id="2546227"/>
    <lineage>
        <taxon>Bacteria</taxon>
        <taxon>Pseudomonadati</taxon>
        <taxon>Pseudomonadota</taxon>
        <taxon>Alphaproteobacteria</taxon>
        <taxon>Rhodobacterales</taxon>
        <taxon>Paracoccaceae</taxon>
        <taxon>Antarcticimicrobium</taxon>
    </lineage>
</organism>
<proteinExistence type="predicted"/>
<gene>
    <name evidence="3" type="ORF">E1B25_03490</name>
</gene>
<dbReference type="Pfam" id="PF09084">
    <property type="entry name" value="NMT1"/>
    <property type="match status" value="1"/>
</dbReference>
<dbReference type="EMBL" id="SMFP01000002">
    <property type="protein sequence ID" value="TDE40036.1"/>
    <property type="molecule type" value="Genomic_DNA"/>
</dbReference>